<dbReference type="EMBL" id="JARKIF010000016">
    <property type="protein sequence ID" value="KAJ7621014.1"/>
    <property type="molecule type" value="Genomic_DNA"/>
</dbReference>
<gene>
    <name evidence="1" type="ORF">FB45DRAFT_928120</name>
</gene>
<dbReference type="Gene3D" id="3.30.559.10">
    <property type="entry name" value="Chloramphenicol acetyltransferase-like domain"/>
    <property type="match status" value="2"/>
</dbReference>
<sequence>MLWTHSQSTPPPDGMRIIPCPGVDLGAIDMILTTGLIVDTRLDAGKLEDTLTTLIEQKFPRAGARIAFRNGAYEFHIPEKFGPHVPCVNFTVEDHPETYRADASRPTLPMDLKVPSPSLPSLSKVPDAVYQYLRSSSCPQSIEAVVESKKPMLYVHVVLFDDLTFIGVTSSHIGFDAVGTGTLLGAWSRLINGTGIDAIEGMPWDVQPFTCFNGPTRVTKQRGWFDLGILSQMMFIAYFVWRLFRDPNEYGVFIRVPKSFLAQEKHKIMEELQAKGSGEWVGSSDVLTAWWYKTALGYRVNDRTSFHLHIPVNMREKPVFAGQSTLETPYTNNAAASIAISPLPVKAFHKKSLTELALHVRRAILAYNADLEGLRDDIRWRCANPFKTHFPCPPGGEYSFQTNWRMAGFGGLDFSGAAVGEQTKEVRVVFVFPMVTSGKHYPLRGSGCMLMEDEEAVWLSQIRGEKDWDAIRHSASIAFV</sequence>
<name>A0AAD7FHU0_9AGAR</name>
<proteinExistence type="predicted"/>
<protein>
    <submittedName>
        <fullName evidence="1">Uncharacterized protein</fullName>
    </submittedName>
</protein>
<dbReference type="Proteomes" id="UP001221142">
    <property type="component" value="Unassembled WGS sequence"/>
</dbReference>
<accession>A0AAD7FHU0</accession>
<reference evidence="1" key="1">
    <citation type="submission" date="2023-03" db="EMBL/GenBank/DDBJ databases">
        <title>Massive genome expansion in bonnet fungi (Mycena s.s.) driven by repeated elements and novel gene families across ecological guilds.</title>
        <authorList>
            <consortium name="Lawrence Berkeley National Laboratory"/>
            <person name="Harder C.B."/>
            <person name="Miyauchi S."/>
            <person name="Viragh M."/>
            <person name="Kuo A."/>
            <person name="Thoen E."/>
            <person name="Andreopoulos B."/>
            <person name="Lu D."/>
            <person name="Skrede I."/>
            <person name="Drula E."/>
            <person name="Henrissat B."/>
            <person name="Morin E."/>
            <person name="Kohler A."/>
            <person name="Barry K."/>
            <person name="LaButti K."/>
            <person name="Morin E."/>
            <person name="Salamov A."/>
            <person name="Lipzen A."/>
            <person name="Mereny Z."/>
            <person name="Hegedus B."/>
            <person name="Baldrian P."/>
            <person name="Stursova M."/>
            <person name="Weitz H."/>
            <person name="Taylor A."/>
            <person name="Grigoriev I.V."/>
            <person name="Nagy L.G."/>
            <person name="Martin F."/>
            <person name="Kauserud H."/>
        </authorList>
    </citation>
    <scope>NUCLEOTIDE SEQUENCE</scope>
    <source>
        <strain evidence="1">9284</strain>
    </source>
</reference>
<keyword evidence="2" id="KW-1185">Reference proteome</keyword>
<comment type="caution">
    <text evidence="1">The sequence shown here is derived from an EMBL/GenBank/DDBJ whole genome shotgun (WGS) entry which is preliminary data.</text>
</comment>
<dbReference type="InterPro" id="IPR023213">
    <property type="entry name" value="CAT-like_dom_sf"/>
</dbReference>
<dbReference type="AlphaFoldDB" id="A0AAD7FHU0"/>
<organism evidence="1 2">
    <name type="scientific">Roridomyces roridus</name>
    <dbReference type="NCBI Taxonomy" id="1738132"/>
    <lineage>
        <taxon>Eukaryota</taxon>
        <taxon>Fungi</taxon>
        <taxon>Dikarya</taxon>
        <taxon>Basidiomycota</taxon>
        <taxon>Agaricomycotina</taxon>
        <taxon>Agaricomycetes</taxon>
        <taxon>Agaricomycetidae</taxon>
        <taxon>Agaricales</taxon>
        <taxon>Marasmiineae</taxon>
        <taxon>Mycenaceae</taxon>
        <taxon>Roridomyces</taxon>
    </lineage>
</organism>
<evidence type="ECO:0000313" key="2">
    <source>
        <dbReference type="Proteomes" id="UP001221142"/>
    </source>
</evidence>
<evidence type="ECO:0000313" key="1">
    <source>
        <dbReference type="EMBL" id="KAJ7621014.1"/>
    </source>
</evidence>